<name>A0A0E9XNA9_ANGAN</name>
<proteinExistence type="predicted"/>
<organism evidence="2">
    <name type="scientific">Anguilla anguilla</name>
    <name type="common">European freshwater eel</name>
    <name type="synonym">Muraena anguilla</name>
    <dbReference type="NCBI Taxonomy" id="7936"/>
    <lineage>
        <taxon>Eukaryota</taxon>
        <taxon>Metazoa</taxon>
        <taxon>Chordata</taxon>
        <taxon>Craniata</taxon>
        <taxon>Vertebrata</taxon>
        <taxon>Euteleostomi</taxon>
        <taxon>Actinopterygii</taxon>
        <taxon>Neopterygii</taxon>
        <taxon>Teleostei</taxon>
        <taxon>Anguilliformes</taxon>
        <taxon>Anguillidae</taxon>
        <taxon>Anguilla</taxon>
    </lineage>
</organism>
<evidence type="ECO:0000313" key="2">
    <source>
        <dbReference type="EMBL" id="JAI03306.1"/>
    </source>
</evidence>
<dbReference type="EMBL" id="GBXM01005272">
    <property type="protein sequence ID" value="JAI03306.1"/>
    <property type="molecule type" value="Transcribed_RNA"/>
</dbReference>
<keyword evidence="1" id="KW-0812">Transmembrane</keyword>
<keyword evidence="1" id="KW-1133">Transmembrane helix</keyword>
<dbReference type="AlphaFoldDB" id="A0A0E9XNA9"/>
<accession>A0A0E9XNA9</accession>
<protein>
    <submittedName>
        <fullName evidence="2">Uncharacterized protein</fullName>
    </submittedName>
</protein>
<feature type="transmembrane region" description="Helical" evidence="1">
    <location>
        <begin position="21"/>
        <end position="38"/>
    </location>
</feature>
<evidence type="ECO:0000256" key="1">
    <source>
        <dbReference type="SAM" id="Phobius"/>
    </source>
</evidence>
<reference evidence="2" key="2">
    <citation type="journal article" date="2015" name="Fish Shellfish Immunol.">
        <title>Early steps in the European eel (Anguilla anguilla)-Vibrio vulnificus interaction in the gills: Role of the RtxA13 toxin.</title>
        <authorList>
            <person name="Callol A."/>
            <person name="Pajuelo D."/>
            <person name="Ebbesson L."/>
            <person name="Teles M."/>
            <person name="MacKenzie S."/>
            <person name="Amaro C."/>
        </authorList>
    </citation>
    <scope>NUCLEOTIDE SEQUENCE</scope>
</reference>
<keyword evidence="1" id="KW-0472">Membrane</keyword>
<reference evidence="2" key="1">
    <citation type="submission" date="2014-11" db="EMBL/GenBank/DDBJ databases">
        <authorList>
            <person name="Amaro Gonzalez C."/>
        </authorList>
    </citation>
    <scope>NUCLEOTIDE SEQUENCE</scope>
</reference>
<sequence>MCFLKMSSASLSFHRLDAPRLLIIHELFLFFVTCTMYLQCTINKV</sequence>